<comment type="caution">
    <text evidence="3">The sequence shown here is derived from an EMBL/GenBank/DDBJ whole genome shotgun (WGS) entry which is preliminary data.</text>
</comment>
<dbReference type="Proteomes" id="UP001237642">
    <property type="component" value="Unassembled WGS sequence"/>
</dbReference>
<dbReference type="EMBL" id="JAUIZM010000006">
    <property type="protein sequence ID" value="KAK1378551.1"/>
    <property type="molecule type" value="Genomic_DNA"/>
</dbReference>
<evidence type="ECO:0000313" key="3">
    <source>
        <dbReference type="EMBL" id="KAK1378551.1"/>
    </source>
</evidence>
<name>A0AAD8I4M8_9APIA</name>
<evidence type="ECO:0000313" key="4">
    <source>
        <dbReference type="Proteomes" id="UP001237642"/>
    </source>
</evidence>
<keyword evidence="1" id="KW-0175">Coiled coil</keyword>
<feature type="compositionally biased region" description="Polar residues" evidence="2">
    <location>
        <begin position="818"/>
        <end position="843"/>
    </location>
</feature>
<feature type="region of interest" description="Disordered" evidence="2">
    <location>
        <begin position="782"/>
        <end position="843"/>
    </location>
</feature>
<accession>A0AAD8I4M8</accession>
<evidence type="ECO:0000256" key="1">
    <source>
        <dbReference type="SAM" id="Coils"/>
    </source>
</evidence>
<feature type="region of interest" description="Disordered" evidence="2">
    <location>
        <begin position="598"/>
        <end position="621"/>
    </location>
</feature>
<feature type="compositionally biased region" description="Basic residues" evidence="2">
    <location>
        <begin position="324"/>
        <end position="333"/>
    </location>
</feature>
<proteinExistence type="predicted"/>
<protein>
    <submittedName>
        <fullName evidence="3">Uncharacterized protein</fullName>
    </submittedName>
</protein>
<feature type="region of interest" description="Disordered" evidence="2">
    <location>
        <begin position="267"/>
        <end position="346"/>
    </location>
</feature>
<organism evidence="3 4">
    <name type="scientific">Heracleum sosnowskyi</name>
    <dbReference type="NCBI Taxonomy" id="360622"/>
    <lineage>
        <taxon>Eukaryota</taxon>
        <taxon>Viridiplantae</taxon>
        <taxon>Streptophyta</taxon>
        <taxon>Embryophyta</taxon>
        <taxon>Tracheophyta</taxon>
        <taxon>Spermatophyta</taxon>
        <taxon>Magnoliopsida</taxon>
        <taxon>eudicotyledons</taxon>
        <taxon>Gunneridae</taxon>
        <taxon>Pentapetalae</taxon>
        <taxon>asterids</taxon>
        <taxon>campanulids</taxon>
        <taxon>Apiales</taxon>
        <taxon>Apiaceae</taxon>
        <taxon>Apioideae</taxon>
        <taxon>apioid superclade</taxon>
        <taxon>Tordylieae</taxon>
        <taxon>Tordyliinae</taxon>
        <taxon>Heracleum</taxon>
    </lineage>
</organism>
<feature type="coiled-coil region" evidence="1">
    <location>
        <begin position="694"/>
        <end position="753"/>
    </location>
</feature>
<feature type="compositionally biased region" description="Polar residues" evidence="2">
    <location>
        <begin position="267"/>
        <end position="289"/>
    </location>
</feature>
<gene>
    <name evidence="3" type="ORF">POM88_025295</name>
</gene>
<reference evidence="3" key="1">
    <citation type="submission" date="2023-02" db="EMBL/GenBank/DDBJ databases">
        <title>Genome of toxic invasive species Heracleum sosnowskyi carries increased number of genes despite the absence of recent whole-genome duplications.</title>
        <authorList>
            <person name="Schelkunov M."/>
            <person name="Shtratnikova V."/>
            <person name="Makarenko M."/>
            <person name="Klepikova A."/>
            <person name="Omelchenko D."/>
            <person name="Novikova G."/>
            <person name="Obukhova E."/>
            <person name="Bogdanov V."/>
            <person name="Penin A."/>
            <person name="Logacheva M."/>
        </authorList>
    </citation>
    <scope>NUCLEOTIDE SEQUENCE</scope>
    <source>
        <strain evidence="3">Hsosn_3</strain>
        <tissue evidence="3">Leaf</tissue>
    </source>
</reference>
<feature type="compositionally biased region" description="Basic and acidic residues" evidence="2">
    <location>
        <begin position="782"/>
        <end position="810"/>
    </location>
</feature>
<keyword evidence="4" id="KW-1185">Reference proteome</keyword>
<sequence length="1249" mass="141069">MATTAFISSGLEFVPNNYTAPLNTANAPEAFHMIQKFLAQSAIGRALVEPSKLSGLQIKAFWESGVYDDGGDTGNPSIIFEFEETEYVITAGTVRAAMGFPEYPSYTIGMGDSDLLRMMREIGYSGPLNKIGQLKRPFLRKEWSFFFDCITRTFGKKCTNWDAIPTDSLQIGYSLLFDNHFDIARLVLNNLGEKMTENRGVVYFSRFCQTLFSYCVEGVDVVNEDVSCFKLHKRVFSDLINKDVKKGIVGDLLLPASVQQFVDAQVNPQTQAESQPEPLNTELPPSTSVKLARGGRTKHIGTKPARRPSTEAGVSRPEEMLQKTRLKKRRANRAKSVIEDSETETDEETLHQRKRRLVAAHLFGAINVNMDRVSEETEAPASENEEIVTEIVPQDTPAIVVEEETLNANEDRVFVNTEAPEVFVQEDAANTEAVNLDRTNTDANMMDLDIETPTSMANDVVEEAATHSDSRVFDFEAHISIHSDHYTEGVEADQVTDQVEESLATHTEIISCDLDKGEEVNQMIKITEPILDEAVMEKEQEDADELNSENVILEALQQFVVEIVQREAEVFAQVHSDIPEAVEEEKIDEAAQFTAENILPDNEADNNEEAGNDAEGSHSHPSIQVSLADDVNSAEAREVNRQTNEHFQNMYYNKWADADCVFPAQRAADFLSDSVKKISNTDVLTSLQATVVQVKSLNNRFDENQQMLTNLRNEASMKDLTFKSDRTYYYTMLKQQAKDSEEIKKRLVKVEENQTEMSTQLNSISNALELLTSVLLSDDVKKGESVPKDKCKDTQALRRRDDSTDEGSKENKRKIFAQRQSRTRVNSVRQTNSDKINSGGQSTSKLKSLVVSTNPSTDEEIAAKIFVKEHGKNVTIEDIQAEEQMLAEEHKKNLEARIYKKQEIKAPRKKEVGIFIKENTQQSIQYTRRPVIGNYDKGKGIMIEEPNLKKKIYSTSDIAQVETRLAKSTSDATQVDDTTKVMTTSDVAQVVQKSTQLPGFCKPKILEDLKLEAVNFSETRTVLGKEAYDKSGLGSHRERRTNNRSQDNISLAESGIITQENLDMLDSVQMIFHKVLKKEFLLYFMNDGRVYKVAESDINLKSYQELEYVLYLLKVKNRNTHNAASVIREKMLRSKMMLGGGVSSVYIPKYRNAHGKIVEMKRNSAKFRTALGTKVLEFNLESDKAHYIKLGNEMRKNSIYSLRAAIYQTGEFDPELKKVKKIMMEELERAEKKLLSDYIRTVPDIQEIK</sequence>
<feature type="compositionally biased region" description="Acidic residues" evidence="2">
    <location>
        <begin position="602"/>
        <end position="612"/>
    </location>
</feature>
<evidence type="ECO:0000256" key="2">
    <source>
        <dbReference type="SAM" id="MobiDB-lite"/>
    </source>
</evidence>
<feature type="compositionally biased region" description="Basic residues" evidence="2">
    <location>
        <begin position="293"/>
        <end position="306"/>
    </location>
</feature>
<reference evidence="3" key="2">
    <citation type="submission" date="2023-05" db="EMBL/GenBank/DDBJ databases">
        <authorList>
            <person name="Schelkunov M.I."/>
        </authorList>
    </citation>
    <scope>NUCLEOTIDE SEQUENCE</scope>
    <source>
        <strain evidence="3">Hsosn_3</strain>
        <tissue evidence="3">Leaf</tissue>
    </source>
</reference>
<dbReference type="AlphaFoldDB" id="A0AAD8I4M8"/>